<sequence>MKRLMIYKNINWKHFFAAIAILLFVIYFDSITESEIFSAVMAGDIQSIKGFVSDSWLYAYGFMFFIMIIQNSFTIIPLILVITINIALFGFLKGFLWSWFTSVAASVLIFLAVRYLFSDYTSGKVSSRQLSRIEEKGFAYVFSARVMPFIPTSLINILGGLSSIGLKSFTIGTALGNFIYFFLLALVPAGIMSSGMNHYLLGGILIAFLAVFYWIGRFKGRRNRKMTMKSAWFHR</sequence>
<keyword evidence="2 6" id="KW-1003">Cell membrane</keyword>
<comment type="caution">
    <text evidence="8">The sequence shown here is derived from an EMBL/GenBank/DDBJ whole genome shotgun (WGS) entry which is preliminary data.</text>
</comment>
<evidence type="ECO:0000256" key="6">
    <source>
        <dbReference type="RuleBase" id="RU366058"/>
    </source>
</evidence>
<dbReference type="InterPro" id="IPR032816">
    <property type="entry name" value="VTT_dom"/>
</dbReference>
<keyword evidence="5 6" id="KW-0472">Membrane</keyword>
<evidence type="ECO:0000313" key="8">
    <source>
        <dbReference type="EMBL" id="PQD95575.1"/>
    </source>
</evidence>
<feature type="transmembrane region" description="Helical" evidence="6">
    <location>
        <begin position="58"/>
        <end position="88"/>
    </location>
</feature>
<organism evidence="8 9">
    <name type="scientific">Pradoshia eiseniae</name>
    <dbReference type="NCBI Taxonomy" id="2064768"/>
    <lineage>
        <taxon>Bacteria</taxon>
        <taxon>Bacillati</taxon>
        <taxon>Bacillota</taxon>
        <taxon>Bacilli</taxon>
        <taxon>Bacillales</taxon>
        <taxon>Bacillaceae</taxon>
        <taxon>Pradoshia</taxon>
    </lineage>
</organism>
<dbReference type="RefSeq" id="WP_104849329.1">
    <property type="nucleotide sequence ID" value="NZ_PKOZ01000004.1"/>
</dbReference>
<dbReference type="Pfam" id="PF09335">
    <property type="entry name" value="VTT_dom"/>
    <property type="match status" value="1"/>
</dbReference>
<comment type="subcellular location">
    <subcellularLocation>
        <location evidence="1 6">Cell membrane</location>
        <topology evidence="1 6">Multi-pass membrane protein</topology>
    </subcellularLocation>
</comment>
<proteinExistence type="inferred from homology"/>
<name>A0A2S7N0R7_9BACI</name>
<feature type="transmembrane region" description="Helical" evidence="6">
    <location>
        <begin position="198"/>
        <end position="216"/>
    </location>
</feature>
<evidence type="ECO:0000313" key="9">
    <source>
        <dbReference type="Proteomes" id="UP000239663"/>
    </source>
</evidence>
<evidence type="ECO:0000256" key="2">
    <source>
        <dbReference type="ARBA" id="ARBA00022475"/>
    </source>
</evidence>
<evidence type="ECO:0000256" key="4">
    <source>
        <dbReference type="ARBA" id="ARBA00022989"/>
    </source>
</evidence>
<feature type="transmembrane region" description="Helical" evidence="6">
    <location>
        <begin position="171"/>
        <end position="192"/>
    </location>
</feature>
<dbReference type="EMBL" id="PKOZ01000004">
    <property type="protein sequence ID" value="PQD95575.1"/>
    <property type="molecule type" value="Genomic_DNA"/>
</dbReference>
<evidence type="ECO:0000256" key="5">
    <source>
        <dbReference type="ARBA" id="ARBA00023136"/>
    </source>
</evidence>
<dbReference type="InterPro" id="IPR015414">
    <property type="entry name" value="TMEM64"/>
</dbReference>
<dbReference type="GO" id="GO:0005886">
    <property type="term" value="C:plasma membrane"/>
    <property type="evidence" value="ECO:0007669"/>
    <property type="project" value="UniProtKB-SubCell"/>
</dbReference>
<keyword evidence="3 6" id="KW-0812">Transmembrane</keyword>
<dbReference type="AlphaFoldDB" id="A0A2S7N0R7"/>
<reference evidence="8 9" key="1">
    <citation type="submission" date="2017-12" db="EMBL/GenBank/DDBJ databases">
        <title>Taxonomic description and draft genome of Pradoshia cofamensis Gen. nov., sp. nov., a thermotolerant bacillale isolated from anterior gut of earthworm Eisenia fetida.</title>
        <authorList>
            <person name="Saha T."/>
            <person name="Chakraborty R."/>
        </authorList>
    </citation>
    <scope>NUCLEOTIDE SEQUENCE [LARGE SCALE GENOMIC DNA]</scope>
    <source>
        <strain evidence="8 9">EAG3</strain>
    </source>
</reference>
<evidence type="ECO:0000256" key="3">
    <source>
        <dbReference type="ARBA" id="ARBA00022692"/>
    </source>
</evidence>
<protein>
    <recommendedName>
        <fullName evidence="6">TVP38/TMEM64 family membrane protein</fullName>
    </recommendedName>
</protein>
<dbReference type="OrthoDB" id="9812980at2"/>
<dbReference type="Proteomes" id="UP000239663">
    <property type="component" value="Unassembled WGS sequence"/>
</dbReference>
<dbReference type="PANTHER" id="PTHR12677">
    <property type="entry name" value="GOLGI APPARATUS MEMBRANE PROTEIN TVP38-RELATED"/>
    <property type="match status" value="1"/>
</dbReference>
<feature type="transmembrane region" description="Helical" evidence="6">
    <location>
        <begin position="95"/>
        <end position="117"/>
    </location>
</feature>
<gene>
    <name evidence="8" type="ORF">CYL18_09865</name>
</gene>
<keyword evidence="9" id="KW-1185">Reference proteome</keyword>
<dbReference type="PANTHER" id="PTHR12677:SF59">
    <property type="entry name" value="GOLGI APPARATUS MEMBRANE PROTEIN TVP38-RELATED"/>
    <property type="match status" value="1"/>
</dbReference>
<keyword evidence="4 6" id="KW-1133">Transmembrane helix</keyword>
<evidence type="ECO:0000259" key="7">
    <source>
        <dbReference type="Pfam" id="PF09335"/>
    </source>
</evidence>
<comment type="similarity">
    <text evidence="6">Belongs to the TVP38/TMEM64 family.</text>
</comment>
<feature type="transmembrane region" description="Helical" evidence="6">
    <location>
        <begin position="137"/>
        <end position="159"/>
    </location>
</feature>
<evidence type="ECO:0000256" key="1">
    <source>
        <dbReference type="ARBA" id="ARBA00004651"/>
    </source>
</evidence>
<feature type="domain" description="VTT" evidence="7">
    <location>
        <begin position="80"/>
        <end position="186"/>
    </location>
</feature>
<accession>A0A2S7N0R7</accession>